<evidence type="ECO:0000256" key="1">
    <source>
        <dbReference type="SAM" id="MobiDB-lite"/>
    </source>
</evidence>
<comment type="caution">
    <text evidence="2">The sequence shown here is derived from an EMBL/GenBank/DDBJ whole genome shotgun (WGS) entry which is preliminary data.</text>
</comment>
<evidence type="ECO:0000313" key="2">
    <source>
        <dbReference type="EMBL" id="CAH7667194.1"/>
    </source>
</evidence>
<keyword evidence="3" id="KW-1185">Reference proteome</keyword>
<dbReference type="EMBL" id="CALTRL010000210">
    <property type="protein sequence ID" value="CAH7667194.1"/>
    <property type="molecule type" value="Genomic_DNA"/>
</dbReference>
<feature type="compositionally biased region" description="Basic and acidic residues" evidence="1">
    <location>
        <begin position="51"/>
        <end position="81"/>
    </location>
</feature>
<gene>
    <name evidence="2" type="ORF">PPACK8108_LOCUS1586</name>
</gene>
<feature type="compositionally biased region" description="Basic and acidic residues" evidence="1">
    <location>
        <begin position="344"/>
        <end position="353"/>
    </location>
</feature>
<feature type="compositionally biased region" description="Low complexity" evidence="1">
    <location>
        <begin position="382"/>
        <end position="391"/>
    </location>
</feature>
<feature type="compositionally biased region" description="Basic and acidic residues" evidence="1">
    <location>
        <begin position="28"/>
        <end position="40"/>
    </location>
</feature>
<dbReference type="Proteomes" id="UP001153365">
    <property type="component" value="Unassembled WGS sequence"/>
</dbReference>
<accession>A0AAV0AG87</accession>
<feature type="region of interest" description="Disordered" evidence="1">
    <location>
        <begin position="221"/>
        <end position="273"/>
    </location>
</feature>
<feature type="region of interest" description="Disordered" evidence="1">
    <location>
        <begin position="1"/>
        <end position="98"/>
    </location>
</feature>
<sequence length="550" mass="61975">MKDARIPAGHVSQWGLHNVPTGTWKPKNQGESRLNVESRKNTQKVRISKPPGKETNEEALSKSNVDRSGKESDIDKKKDMKTQSLQAQKDMNDNMSLEEREKVNDVGEVLNEQQEHRELKTTPAIDENKNQNHVLTQLRTHNSDSSQMRSQTLKFDSENINLAKELSKLDPQETNSNNQRFSKGKTLMDNVQFSKTNGKGSADRIMHKALKDDVFISSSLSETASKSQKDNKIEHLSSSSARELSSFHDSGDIDNSKSFESNSLKSEKSSENVSENYLKAKEKLLETAQKADQKITITKNDKRSGEKGGTAEPTSYYKFALLSQKGEPNKNSNPNKFSALINKPAEDNRETSHKGKVQLSVDKAFIKSSNLNKMTAKLSQIPKSSAKSASPEKNGFKHGKANKASNKNNVKYSKIRKSERSQPKVFTEYDSSLKKDKDDQAFKKDEKSESSQISLKSLSIDGIKEEIGNVQISDNYQEKRAEIGESTKKLSGEHKEENNIYHNKPINEKVENLIMSKVFSTENHKTNKVKICKKICLKILKTINKLKLWP</sequence>
<organism evidence="2 3">
    <name type="scientific">Phakopsora pachyrhizi</name>
    <name type="common">Asian soybean rust disease fungus</name>
    <dbReference type="NCBI Taxonomy" id="170000"/>
    <lineage>
        <taxon>Eukaryota</taxon>
        <taxon>Fungi</taxon>
        <taxon>Dikarya</taxon>
        <taxon>Basidiomycota</taxon>
        <taxon>Pucciniomycotina</taxon>
        <taxon>Pucciniomycetes</taxon>
        <taxon>Pucciniales</taxon>
        <taxon>Phakopsoraceae</taxon>
        <taxon>Phakopsora</taxon>
    </lineage>
</organism>
<feature type="compositionally biased region" description="Basic and acidic residues" evidence="1">
    <location>
        <begin position="245"/>
        <end position="257"/>
    </location>
</feature>
<feature type="region of interest" description="Disordered" evidence="1">
    <location>
        <begin position="289"/>
        <end position="356"/>
    </location>
</feature>
<feature type="compositionally biased region" description="Polar residues" evidence="1">
    <location>
        <begin position="82"/>
        <end position="95"/>
    </location>
</feature>
<evidence type="ECO:0000313" key="3">
    <source>
        <dbReference type="Proteomes" id="UP001153365"/>
    </source>
</evidence>
<dbReference type="AlphaFoldDB" id="A0AAV0AG87"/>
<protein>
    <submittedName>
        <fullName evidence="2">Expressed protein</fullName>
    </submittedName>
</protein>
<feature type="compositionally biased region" description="Basic and acidic residues" evidence="1">
    <location>
        <begin position="289"/>
        <end position="306"/>
    </location>
</feature>
<reference evidence="2" key="1">
    <citation type="submission" date="2022-06" db="EMBL/GenBank/DDBJ databases">
        <authorList>
            <consortium name="SYNGENTA / RWTH Aachen University"/>
        </authorList>
    </citation>
    <scope>NUCLEOTIDE SEQUENCE</scope>
</reference>
<feature type="compositionally biased region" description="Low complexity" evidence="1">
    <location>
        <begin position="402"/>
        <end position="412"/>
    </location>
</feature>
<feature type="region of interest" description="Disordered" evidence="1">
    <location>
        <begin position="376"/>
        <end position="432"/>
    </location>
</feature>
<proteinExistence type="predicted"/>
<name>A0AAV0AG87_PHAPC</name>